<protein>
    <recommendedName>
        <fullName evidence="1">Transposase IS200-like domain-containing protein</fullName>
    </recommendedName>
</protein>
<dbReference type="SMART" id="SM01321">
    <property type="entry name" value="Y1_Tnp"/>
    <property type="match status" value="1"/>
</dbReference>
<dbReference type="STRING" id="1797457.A2160_01435"/>
<dbReference type="GO" id="GO:0003677">
    <property type="term" value="F:DNA binding"/>
    <property type="evidence" value="ECO:0007669"/>
    <property type="project" value="InterPro"/>
</dbReference>
<dbReference type="GO" id="GO:0006313">
    <property type="term" value="P:DNA transposition"/>
    <property type="evidence" value="ECO:0007669"/>
    <property type="project" value="InterPro"/>
</dbReference>
<dbReference type="Pfam" id="PF01797">
    <property type="entry name" value="Y1_Tnp"/>
    <property type="match status" value="1"/>
</dbReference>
<dbReference type="SUPFAM" id="SSF143422">
    <property type="entry name" value="Transposase IS200-like"/>
    <property type="match status" value="1"/>
</dbReference>
<evidence type="ECO:0000313" key="3">
    <source>
        <dbReference type="Proteomes" id="UP000177006"/>
    </source>
</evidence>
<accession>A0A1F5E8Y3</accession>
<name>A0A1F5E8Y3_9BACT</name>
<comment type="caution">
    <text evidence="2">The sequence shown here is derived from an EMBL/GenBank/DDBJ whole genome shotgun (WGS) entry which is preliminary data.</text>
</comment>
<dbReference type="Gene3D" id="3.30.70.1290">
    <property type="entry name" value="Transposase IS200-like"/>
    <property type="match status" value="1"/>
</dbReference>
<dbReference type="GO" id="GO:0004803">
    <property type="term" value="F:transposase activity"/>
    <property type="evidence" value="ECO:0007669"/>
    <property type="project" value="InterPro"/>
</dbReference>
<gene>
    <name evidence="2" type="ORF">A2160_01435</name>
</gene>
<dbReference type="InterPro" id="IPR002686">
    <property type="entry name" value="Transposase_17"/>
</dbReference>
<reference evidence="2 3" key="1">
    <citation type="journal article" date="2016" name="Nat. Commun.">
        <title>Thousands of microbial genomes shed light on interconnected biogeochemical processes in an aquifer system.</title>
        <authorList>
            <person name="Anantharaman K."/>
            <person name="Brown C.T."/>
            <person name="Hug L.A."/>
            <person name="Sharon I."/>
            <person name="Castelle C.J."/>
            <person name="Probst A.J."/>
            <person name="Thomas B.C."/>
            <person name="Singh A."/>
            <person name="Wilkins M.J."/>
            <person name="Karaoz U."/>
            <person name="Brodie E.L."/>
            <person name="Williams K.H."/>
            <person name="Hubbard S.S."/>
            <person name="Banfield J.F."/>
        </authorList>
    </citation>
    <scope>NUCLEOTIDE SEQUENCE [LARGE SCALE GENOMIC DNA]</scope>
</reference>
<evidence type="ECO:0000313" key="2">
    <source>
        <dbReference type="EMBL" id="OGD63877.1"/>
    </source>
</evidence>
<evidence type="ECO:0000259" key="1">
    <source>
        <dbReference type="SMART" id="SM01321"/>
    </source>
</evidence>
<feature type="domain" description="Transposase IS200-like" evidence="1">
    <location>
        <begin position="9"/>
        <end position="153"/>
    </location>
</feature>
<dbReference type="PANTHER" id="PTHR34322:SF2">
    <property type="entry name" value="TRANSPOSASE IS200-LIKE DOMAIN-CONTAINING PROTEIN"/>
    <property type="match status" value="1"/>
</dbReference>
<dbReference type="Proteomes" id="UP000177006">
    <property type="component" value="Unassembled WGS sequence"/>
</dbReference>
<dbReference type="AlphaFoldDB" id="A0A1F5E8Y3"/>
<dbReference type="EMBL" id="MEZK01000003">
    <property type="protein sequence ID" value="OGD63877.1"/>
    <property type="molecule type" value="Genomic_DNA"/>
</dbReference>
<sequence length="224" mass="26537">MPRRSLPFVTGEIYHIFNRTINKIPVFTKLRINQRLIISLSFYRFTNLNVSLSRFLTWDKDLQEEILNSPEENPKIKVSILGFCLMPNHYHLLCRQEEVGGISKFVSQLQNSFTRYCNLRQQKKGYLFEGQFKAVRIEDDQQLLHVSRYIHLNPYTSFVVKTLAELDNYQWSSLPEYLAARKGFCQTKIIAAFFKNPASYKQFLTDQADYQRTLKKIKHLVLER</sequence>
<organism evidence="2 3">
    <name type="scientific">Candidatus Beckwithbacteria bacterium RBG_13_42_9</name>
    <dbReference type="NCBI Taxonomy" id="1797457"/>
    <lineage>
        <taxon>Bacteria</taxon>
        <taxon>Candidatus Beckwithiibacteriota</taxon>
    </lineage>
</organism>
<dbReference type="PANTHER" id="PTHR34322">
    <property type="entry name" value="TRANSPOSASE, Y1_TNP DOMAIN-CONTAINING"/>
    <property type="match status" value="1"/>
</dbReference>
<proteinExistence type="predicted"/>
<dbReference type="InterPro" id="IPR036515">
    <property type="entry name" value="Transposase_17_sf"/>
</dbReference>